<dbReference type="Pfam" id="PF01841">
    <property type="entry name" value="Transglut_core"/>
    <property type="match status" value="1"/>
</dbReference>
<evidence type="ECO:0000256" key="2">
    <source>
        <dbReference type="SAM" id="Phobius"/>
    </source>
</evidence>
<dbReference type="SMART" id="SM00460">
    <property type="entry name" value="TGc"/>
    <property type="match status" value="1"/>
</dbReference>
<accession>A0A931DAS5</accession>
<reference evidence="4" key="1">
    <citation type="submission" date="2020-11" db="EMBL/GenBank/DDBJ databases">
        <title>Sequencing the genomes of 1000 actinobacteria strains.</title>
        <authorList>
            <person name="Klenk H.-P."/>
        </authorList>
    </citation>
    <scope>NUCLEOTIDE SEQUENCE</scope>
    <source>
        <strain evidence="4">DSM 43175</strain>
    </source>
</reference>
<feature type="transmembrane region" description="Helical" evidence="2">
    <location>
        <begin position="132"/>
        <end position="151"/>
    </location>
</feature>
<keyword evidence="2" id="KW-0472">Membrane</keyword>
<evidence type="ECO:0000256" key="1">
    <source>
        <dbReference type="SAM" id="MobiDB-lite"/>
    </source>
</evidence>
<sequence>MTRAAGMLLVAAMTLAAWMPLLGRRVLWALPVVALVAGALAVRRFPARLAMAVTLVWPPAALMAGGAPAGWLWPGAWDTLVLALADGARELPLLVPGERAGDLGTRSIWLLATGMIYLGAGAMAAPGPPARLRSGAAFALLTAPWMLAAAIRQTDESAWPGAVLLLAGLLWFAPRRAALPVLALGTAAAVIATAAGQALGPRSQWLNVDDMVGREPQFQTLNTTQSYGPINDRRTGATMLEITSPRPALWRMQVLERYGWRGWEVGGGVLRPALPEPAAEPVDIEVRVRNLRDSQVVSPGRIRSVEASGRIDVMPGEARRVIPQPRQDALYRVKADMVRVDPAALRAAPPPTDPALGAYTNLWYRWGGERMAGRVGEYGAAPDMTPGVERFVERVPTMGQVIDMARGLAAGARSQYEVVERVERFLTEGGRFRYSTDVRQSIGFPILEFLVNDRTGYCQHFAGAAALLLRLAGVPTRVVAGFATGKAEDGVYRVRDTDAHAWIEVYFEGHGWVPFDPTPAADAEVAAEVDPLSPPVPADRGGATAAAPAVALGLAGAGVIFLALRRRTRRDRAHGGELLERLAVRAGGRVTPATTLSDLRHQLARIGPHVAAVAADAERARYAPGPAPPRSRARVARALLADVGAPKALLLLAAAAVARPAGAREDGVREAGVRQAGVREDRVRQAGVREDRAREDARAAVTARRGQGRPEDGG</sequence>
<dbReference type="InterPro" id="IPR038765">
    <property type="entry name" value="Papain-like_cys_pep_sf"/>
</dbReference>
<comment type="caution">
    <text evidence="4">The sequence shown here is derived from an EMBL/GenBank/DDBJ whole genome shotgun (WGS) entry which is preliminary data.</text>
</comment>
<keyword evidence="2" id="KW-0812">Transmembrane</keyword>
<evidence type="ECO:0000313" key="5">
    <source>
        <dbReference type="Proteomes" id="UP000614047"/>
    </source>
</evidence>
<protein>
    <recommendedName>
        <fullName evidence="3">Transglutaminase-like domain-containing protein</fullName>
    </recommendedName>
</protein>
<feature type="transmembrane region" description="Helical" evidence="2">
    <location>
        <begin position="49"/>
        <end position="73"/>
    </location>
</feature>
<feature type="transmembrane region" description="Helical" evidence="2">
    <location>
        <begin position="157"/>
        <end position="174"/>
    </location>
</feature>
<dbReference type="EMBL" id="JADOUA010000001">
    <property type="protein sequence ID" value="MBG6087644.1"/>
    <property type="molecule type" value="Genomic_DNA"/>
</dbReference>
<proteinExistence type="predicted"/>
<feature type="transmembrane region" description="Helical" evidence="2">
    <location>
        <begin position="107"/>
        <end position="125"/>
    </location>
</feature>
<feature type="domain" description="Transglutaminase-like" evidence="3">
    <location>
        <begin position="450"/>
        <end position="519"/>
    </location>
</feature>
<keyword evidence="5" id="KW-1185">Reference proteome</keyword>
<feature type="transmembrane region" description="Helical" evidence="2">
    <location>
        <begin position="545"/>
        <end position="564"/>
    </location>
</feature>
<keyword evidence="2" id="KW-1133">Transmembrane helix</keyword>
<dbReference type="PANTHER" id="PTHR42736:SF1">
    <property type="entry name" value="PROTEIN-GLUTAMINE GAMMA-GLUTAMYLTRANSFERASE"/>
    <property type="match status" value="1"/>
</dbReference>
<dbReference type="RefSeq" id="WP_197010473.1">
    <property type="nucleotide sequence ID" value="NZ_BAABES010000029.1"/>
</dbReference>
<organism evidence="4 5">
    <name type="scientific">Actinomadura viridis</name>
    <dbReference type="NCBI Taxonomy" id="58110"/>
    <lineage>
        <taxon>Bacteria</taxon>
        <taxon>Bacillati</taxon>
        <taxon>Actinomycetota</taxon>
        <taxon>Actinomycetes</taxon>
        <taxon>Streptosporangiales</taxon>
        <taxon>Thermomonosporaceae</taxon>
        <taxon>Actinomadura</taxon>
    </lineage>
</organism>
<feature type="transmembrane region" description="Helical" evidence="2">
    <location>
        <begin position="181"/>
        <end position="200"/>
    </location>
</feature>
<evidence type="ECO:0000313" key="4">
    <source>
        <dbReference type="EMBL" id="MBG6087644.1"/>
    </source>
</evidence>
<dbReference type="AlphaFoldDB" id="A0A931DAS5"/>
<dbReference type="Proteomes" id="UP000614047">
    <property type="component" value="Unassembled WGS sequence"/>
</dbReference>
<evidence type="ECO:0000259" key="3">
    <source>
        <dbReference type="SMART" id="SM00460"/>
    </source>
</evidence>
<dbReference type="InterPro" id="IPR002931">
    <property type="entry name" value="Transglutaminase-like"/>
</dbReference>
<name>A0A931DAS5_9ACTN</name>
<dbReference type="InterPro" id="IPR052901">
    <property type="entry name" value="Bact_TGase-like"/>
</dbReference>
<dbReference type="SUPFAM" id="SSF54001">
    <property type="entry name" value="Cysteine proteinases"/>
    <property type="match status" value="1"/>
</dbReference>
<gene>
    <name evidence="4" type="ORF">IW256_001757</name>
</gene>
<dbReference type="Gene3D" id="3.10.620.30">
    <property type="match status" value="1"/>
</dbReference>
<feature type="transmembrane region" description="Helical" evidence="2">
    <location>
        <begin position="26"/>
        <end position="42"/>
    </location>
</feature>
<feature type="region of interest" description="Disordered" evidence="1">
    <location>
        <begin position="663"/>
        <end position="714"/>
    </location>
</feature>
<feature type="compositionally biased region" description="Basic and acidic residues" evidence="1">
    <location>
        <begin position="663"/>
        <end position="698"/>
    </location>
</feature>
<dbReference type="PANTHER" id="PTHR42736">
    <property type="entry name" value="PROTEIN-GLUTAMINE GAMMA-GLUTAMYLTRANSFERASE"/>
    <property type="match status" value="1"/>
</dbReference>